<keyword evidence="9" id="KW-1185">Reference proteome</keyword>
<dbReference type="Proteomes" id="UP000324748">
    <property type="component" value="Unassembled WGS sequence"/>
</dbReference>
<dbReference type="OrthoDB" id="8062037at2759"/>
<feature type="chain" id="PRO_5022896233" description="RING-type domain-containing protein" evidence="6">
    <location>
        <begin position="18"/>
        <end position="254"/>
    </location>
</feature>
<dbReference type="GO" id="GO:0051865">
    <property type="term" value="P:protein autoubiquitination"/>
    <property type="evidence" value="ECO:0007669"/>
    <property type="project" value="TreeGrafter"/>
</dbReference>
<dbReference type="PANTHER" id="PTHR12109">
    <property type="entry name" value="RING FINGER PROTEIN 141-RELATED"/>
    <property type="match status" value="1"/>
</dbReference>
<dbReference type="Gene3D" id="3.30.40.10">
    <property type="entry name" value="Zinc/RING finger domain, C3HC4 (zinc finger)"/>
    <property type="match status" value="1"/>
</dbReference>
<evidence type="ECO:0000256" key="5">
    <source>
        <dbReference type="SAM" id="Phobius"/>
    </source>
</evidence>
<keyword evidence="3" id="KW-0862">Zinc</keyword>
<keyword evidence="1" id="KW-0479">Metal-binding</keyword>
<dbReference type="SMART" id="SM00184">
    <property type="entry name" value="RING"/>
    <property type="match status" value="1"/>
</dbReference>
<evidence type="ECO:0000313" key="8">
    <source>
        <dbReference type="EMBL" id="KAA1087066.1"/>
    </source>
</evidence>
<organism evidence="8 9">
    <name type="scientific">Puccinia graminis f. sp. tritici</name>
    <dbReference type="NCBI Taxonomy" id="56615"/>
    <lineage>
        <taxon>Eukaryota</taxon>
        <taxon>Fungi</taxon>
        <taxon>Dikarya</taxon>
        <taxon>Basidiomycota</taxon>
        <taxon>Pucciniomycotina</taxon>
        <taxon>Pucciniomycetes</taxon>
        <taxon>Pucciniales</taxon>
        <taxon>Pucciniaceae</taxon>
        <taxon>Puccinia</taxon>
    </lineage>
</organism>
<feature type="signal peptide" evidence="6">
    <location>
        <begin position="1"/>
        <end position="17"/>
    </location>
</feature>
<proteinExistence type="predicted"/>
<evidence type="ECO:0000256" key="4">
    <source>
        <dbReference type="PROSITE-ProRule" id="PRU00175"/>
    </source>
</evidence>
<dbReference type="PANTHER" id="PTHR12109:SF3">
    <property type="entry name" value="RING FINGER PROTEIN 141"/>
    <property type="match status" value="1"/>
</dbReference>
<dbReference type="InterPro" id="IPR047126">
    <property type="entry name" value="RNF141-like"/>
</dbReference>
<dbReference type="PROSITE" id="PS50089">
    <property type="entry name" value="ZF_RING_2"/>
    <property type="match status" value="1"/>
</dbReference>
<dbReference type="InterPro" id="IPR001841">
    <property type="entry name" value="Znf_RING"/>
</dbReference>
<dbReference type="AlphaFoldDB" id="A0A5B0NEB1"/>
<dbReference type="InterPro" id="IPR017907">
    <property type="entry name" value="Znf_RING_CS"/>
</dbReference>
<evidence type="ECO:0000256" key="6">
    <source>
        <dbReference type="SAM" id="SignalP"/>
    </source>
</evidence>
<gene>
    <name evidence="8" type="ORF">PGT21_021046</name>
</gene>
<reference evidence="8 9" key="1">
    <citation type="submission" date="2019-05" db="EMBL/GenBank/DDBJ databases">
        <title>Emergence of the Ug99 lineage of the wheat stem rust pathogen through somatic hybridization.</title>
        <authorList>
            <person name="Li F."/>
            <person name="Upadhyaya N.M."/>
            <person name="Sperschneider J."/>
            <person name="Matny O."/>
            <person name="Nguyen-Phuc H."/>
            <person name="Mago R."/>
            <person name="Raley C."/>
            <person name="Miller M.E."/>
            <person name="Silverstein K.A.T."/>
            <person name="Henningsen E."/>
            <person name="Hirsch C.D."/>
            <person name="Visser B."/>
            <person name="Pretorius Z.A."/>
            <person name="Steffenson B.J."/>
            <person name="Schwessinger B."/>
            <person name="Dodds P.N."/>
            <person name="Figueroa M."/>
        </authorList>
    </citation>
    <scope>NUCLEOTIDE SEQUENCE [LARGE SCALE GENOMIC DNA]</scope>
    <source>
        <strain evidence="8">21-0</strain>
    </source>
</reference>
<dbReference type="PROSITE" id="PS00518">
    <property type="entry name" value="ZF_RING_1"/>
    <property type="match status" value="1"/>
</dbReference>
<dbReference type="GO" id="GO:0004842">
    <property type="term" value="F:ubiquitin-protein transferase activity"/>
    <property type="evidence" value="ECO:0007669"/>
    <property type="project" value="TreeGrafter"/>
</dbReference>
<evidence type="ECO:0000256" key="3">
    <source>
        <dbReference type="ARBA" id="ARBA00022833"/>
    </source>
</evidence>
<comment type="caution">
    <text evidence="8">The sequence shown here is derived from an EMBL/GenBank/DDBJ whole genome shotgun (WGS) entry which is preliminary data.</text>
</comment>
<evidence type="ECO:0000256" key="1">
    <source>
        <dbReference type="ARBA" id="ARBA00022723"/>
    </source>
</evidence>
<evidence type="ECO:0000256" key="2">
    <source>
        <dbReference type="ARBA" id="ARBA00022771"/>
    </source>
</evidence>
<dbReference type="Pfam" id="PF13639">
    <property type="entry name" value="zf-RING_2"/>
    <property type="match status" value="1"/>
</dbReference>
<protein>
    <recommendedName>
        <fullName evidence="7">RING-type domain-containing protein</fullName>
    </recommendedName>
</protein>
<dbReference type="GO" id="GO:0008270">
    <property type="term" value="F:zinc ion binding"/>
    <property type="evidence" value="ECO:0007669"/>
    <property type="project" value="UniProtKB-KW"/>
</dbReference>
<keyword evidence="5" id="KW-0812">Transmembrane</keyword>
<dbReference type="InterPro" id="IPR013083">
    <property type="entry name" value="Znf_RING/FYVE/PHD"/>
</dbReference>
<evidence type="ECO:0000313" key="9">
    <source>
        <dbReference type="Proteomes" id="UP000324748"/>
    </source>
</evidence>
<keyword evidence="2 4" id="KW-0863">Zinc-finger</keyword>
<dbReference type="SUPFAM" id="SSF57850">
    <property type="entry name" value="RING/U-box"/>
    <property type="match status" value="1"/>
</dbReference>
<accession>A0A5B0NEB1</accession>
<evidence type="ECO:0000259" key="7">
    <source>
        <dbReference type="PROSITE" id="PS50089"/>
    </source>
</evidence>
<name>A0A5B0NEB1_PUCGR</name>
<sequence>MMVHWVLFLIILGNSSGNESSIELSQLPELTQAHIQLHVDQSPVSQYHSNQIELNQPNRPSNQPEVSITIYHDNQGSRIASENTSRPPNDEETSFLQYKIISVARSDKDGSHGESSQEIPECPICLDQCSEPYCQLIKCNHYFCTSCIDQWFTKKSTCPVCRASNGAIMAPSDSESQLPQGNHGVRTWRDHNQNGRSISNIQRQMEIKILCLKLAMAGCIVSFIAFLVILLLEKYWPQHVSPWGNIFYPPQRHT</sequence>
<feature type="transmembrane region" description="Helical" evidence="5">
    <location>
        <begin position="214"/>
        <end position="232"/>
    </location>
</feature>
<feature type="domain" description="RING-type" evidence="7">
    <location>
        <begin position="122"/>
        <end position="162"/>
    </location>
</feature>
<keyword evidence="6" id="KW-0732">Signal</keyword>
<dbReference type="EMBL" id="VSWC01000105">
    <property type="protein sequence ID" value="KAA1087066.1"/>
    <property type="molecule type" value="Genomic_DNA"/>
</dbReference>
<keyword evidence="5" id="KW-0472">Membrane</keyword>
<keyword evidence="5" id="KW-1133">Transmembrane helix</keyword>